<reference evidence="5 6" key="1">
    <citation type="submission" date="2011-11" db="EMBL/GenBank/DDBJ databases">
        <title>The Genome Sequence of Fusarium oxysporum PHW815.</title>
        <authorList>
            <consortium name="The Broad Institute Genome Sequencing Platform"/>
            <person name="Ma L.-J."/>
            <person name="Gale L.R."/>
            <person name="Schwartz D.C."/>
            <person name="Zhou S."/>
            <person name="Corby-Kistler H."/>
            <person name="Young S.K."/>
            <person name="Zeng Q."/>
            <person name="Gargeya S."/>
            <person name="Fitzgerald M."/>
            <person name="Haas B."/>
            <person name="Abouelleil A."/>
            <person name="Alvarado L."/>
            <person name="Arachchi H.M."/>
            <person name="Berlin A."/>
            <person name="Brown A."/>
            <person name="Chapman S.B."/>
            <person name="Chen Z."/>
            <person name="Dunbar C."/>
            <person name="Freedman E."/>
            <person name="Gearin G."/>
            <person name="Goldberg J."/>
            <person name="Griggs A."/>
            <person name="Gujja S."/>
            <person name="Heiman D."/>
            <person name="Howarth C."/>
            <person name="Larson L."/>
            <person name="Lui A."/>
            <person name="MacDonald P.J.P."/>
            <person name="Montmayeur A."/>
            <person name="Murphy C."/>
            <person name="Neiman D."/>
            <person name="Pearson M."/>
            <person name="Priest M."/>
            <person name="Roberts A."/>
            <person name="Saif S."/>
            <person name="Shea T."/>
            <person name="Shenoy N."/>
            <person name="Sisk P."/>
            <person name="Stolte C."/>
            <person name="Sykes S."/>
            <person name="Wortman J."/>
            <person name="Nusbaum C."/>
            <person name="Birren B."/>
        </authorList>
    </citation>
    <scope>NUCLEOTIDE SEQUENCE [LARGE SCALE GENOMIC DNA]</scope>
    <source>
        <strain evidence="5 6">54005</strain>
    </source>
</reference>
<dbReference type="InterPro" id="IPR037396">
    <property type="entry name" value="FMN_HAD"/>
</dbReference>
<evidence type="ECO:0000256" key="3">
    <source>
        <dbReference type="SAM" id="MobiDB-lite"/>
    </source>
</evidence>
<proteinExistence type="predicted"/>
<dbReference type="Pfam" id="PF01070">
    <property type="entry name" value="FMN_dh"/>
    <property type="match status" value="1"/>
</dbReference>
<evidence type="ECO:0000256" key="1">
    <source>
        <dbReference type="ARBA" id="ARBA00001917"/>
    </source>
</evidence>
<gene>
    <name evidence="5" type="ORF">FOQG_15889</name>
</gene>
<dbReference type="HOGENOM" id="CLU_084267_0_0_1"/>
<dbReference type="Proteomes" id="UP000030663">
    <property type="component" value="Unassembled WGS sequence"/>
</dbReference>
<protein>
    <recommendedName>
        <fullName evidence="4">FMN hydroxy acid dehydrogenase domain-containing protein</fullName>
    </recommendedName>
</protein>
<dbReference type="Gene3D" id="3.20.20.70">
    <property type="entry name" value="Aldolase class I"/>
    <property type="match status" value="1"/>
</dbReference>
<dbReference type="InterPro" id="IPR013785">
    <property type="entry name" value="Aldolase_TIM"/>
</dbReference>
<dbReference type="AlphaFoldDB" id="X0BKS3"/>
<evidence type="ECO:0000256" key="2">
    <source>
        <dbReference type="ARBA" id="ARBA00023002"/>
    </source>
</evidence>
<dbReference type="OrthoDB" id="430207at2759"/>
<dbReference type="EMBL" id="JH658468">
    <property type="protein sequence ID" value="EXK79498.1"/>
    <property type="molecule type" value="Genomic_DNA"/>
</dbReference>
<dbReference type="PANTHER" id="PTHR10578">
    <property type="entry name" value="S -2-HYDROXY-ACID OXIDASE-RELATED"/>
    <property type="match status" value="1"/>
</dbReference>
<name>X0BKS3_FUSOX</name>
<dbReference type="PANTHER" id="PTHR10578:SF148">
    <property type="entry name" value="L-LACTATE DEHYDROGENASE (CYTOCHROME)"/>
    <property type="match status" value="1"/>
</dbReference>
<keyword evidence="2" id="KW-0560">Oxidoreductase</keyword>
<feature type="region of interest" description="Disordered" evidence="3">
    <location>
        <begin position="113"/>
        <end position="136"/>
    </location>
</feature>
<dbReference type="GO" id="GO:0016491">
    <property type="term" value="F:oxidoreductase activity"/>
    <property type="evidence" value="ECO:0007669"/>
    <property type="project" value="UniProtKB-KW"/>
</dbReference>
<dbReference type="SUPFAM" id="SSF51395">
    <property type="entry name" value="FMN-linked oxidoreductases"/>
    <property type="match status" value="1"/>
</dbReference>
<comment type="cofactor">
    <cofactor evidence="1">
        <name>FMN</name>
        <dbReference type="ChEBI" id="CHEBI:58210"/>
    </cofactor>
</comment>
<evidence type="ECO:0000259" key="4">
    <source>
        <dbReference type="PROSITE" id="PS51349"/>
    </source>
</evidence>
<sequence length="244" mass="26163">MFLGHCFNYESAPLSTGVKALVNQAIYTPLVNVYFFGAHAFLSGENVATASKRIETGVALNIPRSILYWPLVIYQFAGSDASSACNEARGPSLIRKSLESKFHVGSLDPEAVAKKPTLSGDNQSTEGKQPDQKPELDSIINLDDSQNAASKTLSRKAMAFISSGSNDNMTRDANRSFLNRIRLRPQVMRDVCNVTTSTTIFGCELELPVYIPPTGATKTGGSEGELTLARAAAAGGIIHCFATP</sequence>
<organism evidence="5 6">
    <name type="scientific">Fusarium oxysporum f. sp. raphani 54005</name>
    <dbReference type="NCBI Taxonomy" id="1089458"/>
    <lineage>
        <taxon>Eukaryota</taxon>
        <taxon>Fungi</taxon>
        <taxon>Dikarya</taxon>
        <taxon>Ascomycota</taxon>
        <taxon>Pezizomycotina</taxon>
        <taxon>Sordariomycetes</taxon>
        <taxon>Hypocreomycetidae</taxon>
        <taxon>Hypocreales</taxon>
        <taxon>Nectriaceae</taxon>
        <taxon>Fusarium</taxon>
        <taxon>Fusarium oxysporum species complex</taxon>
    </lineage>
</organism>
<evidence type="ECO:0000313" key="6">
    <source>
        <dbReference type="Proteomes" id="UP000030663"/>
    </source>
</evidence>
<keyword evidence="6" id="KW-1185">Reference proteome</keyword>
<accession>X0BKS3</accession>
<dbReference type="PROSITE" id="PS51349">
    <property type="entry name" value="FMN_HYDROXY_ACID_DH_2"/>
    <property type="match status" value="1"/>
</dbReference>
<evidence type="ECO:0000313" key="5">
    <source>
        <dbReference type="EMBL" id="EXK79498.1"/>
    </source>
</evidence>
<feature type="domain" description="FMN hydroxy acid dehydrogenase" evidence="4">
    <location>
        <begin position="134"/>
        <end position="244"/>
    </location>
</feature>
<dbReference type="InterPro" id="IPR000262">
    <property type="entry name" value="FMN-dep_DH"/>
</dbReference>